<evidence type="ECO:0000259" key="1">
    <source>
        <dbReference type="PROSITE" id="PS50940"/>
    </source>
</evidence>
<comment type="caution">
    <text evidence="2">The sequence shown here is derived from an EMBL/GenBank/DDBJ whole genome shotgun (WGS) entry which is preliminary data.</text>
</comment>
<dbReference type="SUPFAM" id="SSF57625">
    <property type="entry name" value="Invertebrate chitin-binding proteins"/>
    <property type="match status" value="1"/>
</dbReference>
<dbReference type="PANTHER" id="PTHR45749:SF37">
    <property type="entry name" value="OS05G0311600 PROTEIN"/>
    <property type="match status" value="1"/>
</dbReference>
<dbReference type="OrthoDB" id="6020543at2759"/>
<proteinExistence type="predicted"/>
<evidence type="ECO:0000313" key="2">
    <source>
        <dbReference type="EMBL" id="KAB7502798.1"/>
    </source>
</evidence>
<dbReference type="AlphaFoldDB" id="A0A5N5T9R0"/>
<dbReference type="PROSITE" id="PS50940">
    <property type="entry name" value="CHIT_BIND_II"/>
    <property type="match status" value="1"/>
</dbReference>
<reference evidence="2 3" key="1">
    <citation type="journal article" date="2019" name="PLoS Biol.">
        <title>Sex chromosomes control vertical transmission of feminizing Wolbachia symbionts in an isopod.</title>
        <authorList>
            <person name="Becking T."/>
            <person name="Chebbi M.A."/>
            <person name="Giraud I."/>
            <person name="Moumen B."/>
            <person name="Laverre T."/>
            <person name="Caubet Y."/>
            <person name="Peccoud J."/>
            <person name="Gilbert C."/>
            <person name="Cordaux R."/>
        </authorList>
    </citation>
    <scope>NUCLEOTIDE SEQUENCE [LARGE SCALE GENOMIC DNA]</scope>
    <source>
        <strain evidence="2">ANa2</strain>
        <tissue evidence="2">Whole body excluding digestive tract and cuticle</tissue>
    </source>
</reference>
<dbReference type="GO" id="GO:0008061">
    <property type="term" value="F:chitin binding"/>
    <property type="evidence" value="ECO:0007669"/>
    <property type="project" value="InterPro"/>
</dbReference>
<accession>A0A5N5T9R0</accession>
<feature type="domain" description="Chitin-binding type-2" evidence="1">
    <location>
        <begin position="189"/>
        <end position="249"/>
    </location>
</feature>
<dbReference type="PANTHER" id="PTHR45749">
    <property type="match status" value="1"/>
</dbReference>
<sequence>MNFSNDIIASLLENPFASRSEEEKRLILKEGRTTPKLTHIHVCKKGRKRNVWCNEGYNDWKNLSIALDRHSSSKDHIQNEVTFKTLSKESLTVLEQINEQAKRSRKAFNEIVAKNRQIFKNDIIECIAMEIKETICNIIRDSPFFSIQVDETTDKSELTQCSVICRCVDSLGKIKEHFLGFYDVDPESLFDCPAPGYYPFEGDCIRFYKCVETDLSQLKGLLYRCPEGFGYSEDRSRCLKEKDLPVCQRVPQEAHLRVESATQLYPEDLLWFFKN</sequence>
<dbReference type="InterPro" id="IPR036508">
    <property type="entry name" value="Chitin-bd_dom_sf"/>
</dbReference>
<dbReference type="InterPro" id="IPR025398">
    <property type="entry name" value="DUF4371"/>
</dbReference>
<dbReference type="Pfam" id="PF14291">
    <property type="entry name" value="DUF4371"/>
    <property type="match status" value="1"/>
</dbReference>
<organism evidence="2 3">
    <name type="scientific">Armadillidium nasatum</name>
    <dbReference type="NCBI Taxonomy" id="96803"/>
    <lineage>
        <taxon>Eukaryota</taxon>
        <taxon>Metazoa</taxon>
        <taxon>Ecdysozoa</taxon>
        <taxon>Arthropoda</taxon>
        <taxon>Crustacea</taxon>
        <taxon>Multicrustacea</taxon>
        <taxon>Malacostraca</taxon>
        <taxon>Eumalacostraca</taxon>
        <taxon>Peracarida</taxon>
        <taxon>Isopoda</taxon>
        <taxon>Oniscidea</taxon>
        <taxon>Crinocheta</taxon>
        <taxon>Armadillidiidae</taxon>
        <taxon>Armadillidium</taxon>
    </lineage>
</organism>
<gene>
    <name evidence="2" type="ORF">Anas_10730</name>
</gene>
<keyword evidence="3" id="KW-1185">Reference proteome</keyword>
<protein>
    <recommendedName>
        <fullName evidence="1">Chitin-binding type-2 domain-containing protein</fullName>
    </recommendedName>
</protein>
<dbReference type="Proteomes" id="UP000326759">
    <property type="component" value="Unassembled WGS sequence"/>
</dbReference>
<dbReference type="InterPro" id="IPR002557">
    <property type="entry name" value="Chitin-bd_dom"/>
</dbReference>
<dbReference type="EMBL" id="SEYY01006735">
    <property type="protein sequence ID" value="KAB7502798.1"/>
    <property type="molecule type" value="Genomic_DNA"/>
</dbReference>
<dbReference type="Gene3D" id="2.170.140.10">
    <property type="entry name" value="Chitin binding domain"/>
    <property type="match status" value="1"/>
</dbReference>
<dbReference type="SMART" id="SM00494">
    <property type="entry name" value="ChtBD2"/>
    <property type="match status" value="1"/>
</dbReference>
<evidence type="ECO:0000313" key="3">
    <source>
        <dbReference type="Proteomes" id="UP000326759"/>
    </source>
</evidence>
<name>A0A5N5T9R0_9CRUS</name>
<dbReference type="GO" id="GO:0005576">
    <property type="term" value="C:extracellular region"/>
    <property type="evidence" value="ECO:0007669"/>
    <property type="project" value="InterPro"/>
</dbReference>
<dbReference type="Pfam" id="PF01607">
    <property type="entry name" value="CBM_14"/>
    <property type="match status" value="1"/>
</dbReference>